<dbReference type="InterPro" id="IPR037394">
    <property type="entry name" value="TBATA-like"/>
</dbReference>
<dbReference type="Pfam" id="PF15256">
    <property type="entry name" value="SPATIAL"/>
    <property type="match status" value="1"/>
</dbReference>
<accession>A0ABN8YAA6</accession>
<reference evidence="2" key="1">
    <citation type="submission" date="2023-04" db="EMBL/GenBank/DDBJ databases">
        <authorList>
            <consortium name="ELIXIR-Norway"/>
        </authorList>
    </citation>
    <scope>NUCLEOTIDE SEQUENCE [LARGE SCALE GENOMIC DNA]</scope>
</reference>
<protein>
    <submittedName>
        <fullName evidence="2">Uncharacterized protein</fullName>
    </submittedName>
</protein>
<gene>
    <name evidence="2" type="ORF">MRATA1EN1_LOCUS7444</name>
</gene>
<feature type="region of interest" description="Disordered" evidence="1">
    <location>
        <begin position="228"/>
        <end position="248"/>
    </location>
</feature>
<evidence type="ECO:0000313" key="2">
    <source>
        <dbReference type="EMBL" id="CAI9158482.1"/>
    </source>
</evidence>
<feature type="region of interest" description="Disordered" evidence="1">
    <location>
        <begin position="395"/>
        <end position="425"/>
    </location>
</feature>
<evidence type="ECO:0000313" key="3">
    <source>
        <dbReference type="Proteomes" id="UP001176941"/>
    </source>
</evidence>
<dbReference type="PANTHER" id="PTHR33772">
    <property type="entry name" value="THYMUS, BRAIN AND TESTES-ASSOCIATED"/>
    <property type="match status" value="1"/>
</dbReference>
<dbReference type="EMBL" id="OX459953">
    <property type="protein sequence ID" value="CAI9158482.1"/>
    <property type="molecule type" value="Genomic_DNA"/>
</dbReference>
<keyword evidence="3" id="KW-1185">Reference proteome</keyword>
<organism evidence="2 3">
    <name type="scientific">Rangifer tarandus platyrhynchus</name>
    <name type="common">Svalbard reindeer</name>
    <dbReference type="NCBI Taxonomy" id="3082113"/>
    <lineage>
        <taxon>Eukaryota</taxon>
        <taxon>Metazoa</taxon>
        <taxon>Chordata</taxon>
        <taxon>Craniata</taxon>
        <taxon>Vertebrata</taxon>
        <taxon>Euteleostomi</taxon>
        <taxon>Mammalia</taxon>
        <taxon>Eutheria</taxon>
        <taxon>Laurasiatheria</taxon>
        <taxon>Artiodactyla</taxon>
        <taxon>Ruminantia</taxon>
        <taxon>Pecora</taxon>
        <taxon>Cervidae</taxon>
        <taxon>Odocoileinae</taxon>
        <taxon>Rangifer</taxon>
    </lineage>
</organism>
<name>A0ABN8YAA6_RANTA</name>
<feature type="compositionally biased region" description="Polar residues" evidence="1">
    <location>
        <begin position="408"/>
        <end position="425"/>
    </location>
</feature>
<dbReference type="Proteomes" id="UP001176941">
    <property type="component" value="Chromosome 17"/>
</dbReference>
<feature type="compositionally biased region" description="Low complexity" evidence="1">
    <location>
        <begin position="336"/>
        <end position="346"/>
    </location>
</feature>
<dbReference type="PANTHER" id="PTHR33772:SF2">
    <property type="entry name" value="RIKEN CDNA 4930579F01 GENE"/>
    <property type="match status" value="1"/>
</dbReference>
<feature type="region of interest" description="Disordered" evidence="1">
    <location>
        <begin position="321"/>
        <end position="380"/>
    </location>
</feature>
<feature type="compositionally biased region" description="Low complexity" evidence="1">
    <location>
        <begin position="230"/>
        <end position="248"/>
    </location>
</feature>
<sequence length="440" mass="48767">MSISLTLASQESTRAEAELLYSEQAFSLHPALPVHAEAVKYPALSLRLSVDQETGKGKKFYPLGSSHFPLGNTHHVKRRGGNQHSVNVSLKSPMSAPQFESKGSHISARNGSCFLVRHTPHPRRVCHIKGLNNIPICNVNDDENSFRTLWAVGQSHHSQKDEIPYARWSYPPSAVATDSPVRGVSPAFNGVKVPPRPHSEPCRKVKECFKTSSDNPLVIKKDEMKVKNPSSTPKACSTASSSSSEVTSTKTAIKENTICIPNYLDQEIKILEKLCNILRTDSLAEVLQWLLHVSSKEKEWVSALIHAELAEINLTRLRRNTSAEPAAETGKPPKVKSPSNSSAKSKVLTSSREGHQQRRVSSQGSEENKETFSISEGKPPLFIRRNEMKIPVAEYFSKPKSLPRPKTQESTSTKPVSARSTQQGYNLSAQRAFYPVTYQR</sequence>
<evidence type="ECO:0000256" key="1">
    <source>
        <dbReference type="SAM" id="MobiDB-lite"/>
    </source>
</evidence>
<proteinExistence type="predicted"/>